<dbReference type="AlphaFoldDB" id="A0A1F5VVG7"/>
<name>A0A1F5VVG7_9BACT</name>
<feature type="domain" description="HEPN" evidence="2">
    <location>
        <begin position="14"/>
        <end position="53"/>
    </location>
</feature>
<comment type="caution">
    <text evidence="3">The sequence shown here is derived from an EMBL/GenBank/DDBJ whole genome shotgun (WGS) entry which is preliminary data.</text>
</comment>
<keyword evidence="1" id="KW-0812">Transmembrane</keyword>
<organism evidence="3 4">
    <name type="scientific">Candidatus Fischerbacteria bacterium RBG_13_37_8</name>
    <dbReference type="NCBI Taxonomy" id="1817863"/>
    <lineage>
        <taxon>Bacteria</taxon>
        <taxon>Candidatus Fischeribacteriota</taxon>
    </lineage>
</organism>
<dbReference type="Proteomes" id="UP000178943">
    <property type="component" value="Unassembled WGS sequence"/>
</dbReference>
<protein>
    <recommendedName>
        <fullName evidence="2">HEPN domain-containing protein</fullName>
    </recommendedName>
</protein>
<dbReference type="Pfam" id="PF05168">
    <property type="entry name" value="HEPN"/>
    <property type="match status" value="1"/>
</dbReference>
<dbReference type="STRING" id="1817863.A2Y62_20350"/>
<dbReference type="EMBL" id="MFGW01000055">
    <property type="protein sequence ID" value="OGF67406.1"/>
    <property type="molecule type" value="Genomic_DNA"/>
</dbReference>
<dbReference type="Gene3D" id="1.20.120.330">
    <property type="entry name" value="Nucleotidyltransferases domain 2"/>
    <property type="match status" value="1"/>
</dbReference>
<accession>A0A1F5VVG7</accession>
<feature type="transmembrane region" description="Helical" evidence="1">
    <location>
        <begin position="20"/>
        <end position="38"/>
    </location>
</feature>
<proteinExistence type="predicted"/>
<evidence type="ECO:0000313" key="4">
    <source>
        <dbReference type="Proteomes" id="UP000178943"/>
    </source>
</evidence>
<dbReference type="InterPro" id="IPR007842">
    <property type="entry name" value="HEPN_dom"/>
</dbReference>
<keyword evidence="1" id="KW-1133">Transmembrane helix</keyword>
<evidence type="ECO:0000313" key="3">
    <source>
        <dbReference type="EMBL" id="OGF67406.1"/>
    </source>
</evidence>
<sequence>MLTKEQETLYKIAVELSVNRSYYAAFAAARAVLILFGIDPKTHNGVKTMIKRNNNMGQVEL</sequence>
<evidence type="ECO:0000259" key="2">
    <source>
        <dbReference type="Pfam" id="PF05168"/>
    </source>
</evidence>
<evidence type="ECO:0000256" key="1">
    <source>
        <dbReference type="SAM" id="Phobius"/>
    </source>
</evidence>
<gene>
    <name evidence="3" type="ORF">A2Y62_20350</name>
</gene>
<keyword evidence="1" id="KW-0472">Membrane</keyword>
<reference evidence="3 4" key="1">
    <citation type="journal article" date="2016" name="Nat. Commun.">
        <title>Thousands of microbial genomes shed light on interconnected biogeochemical processes in an aquifer system.</title>
        <authorList>
            <person name="Anantharaman K."/>
            <person name="Brown C.T."/>
            <person name="Hug L.A."/>
            <person name="Sharon I."/>
            <person name="Castelle C.J."/>
            <person name="Probst A.J."/>
            <person name="Thomas B.C."/>
            <person name="Singh A."/>
            <person name="Wilkins M.J."/>
            <person name="Karaoz U."/>
            <person name="Brodie E.L."/>
            <person name="Williams K.H."/>
            <person name="Hubbard S.S."/>
            <person name="Banfield J.F."/>
        </authorList>
    </citation>
    <scope>NUCLEOTIDE SEQUENCE [LARGE SCALE GENOMIC DNA]</scope>
</reference>